<dbReference type="eggNOG" id="COG1728">
    <property type="taxonomic scope" value="Bacteria"/>
</dbReference>
<dbReference type="Proteomes" id="UP000000611">
    <property type="component" value="Chromosome"/>
</dbReference>
<evidence type="ECO:0000313" key="2">
    <source>
        <dbReference type="Proteomes" id="UP000000611"/>
    </source>
</evidence>
<dbReference type="HOGENOM" id="CLU_1607674_0_0_12"/>
<dbReference type="EMBL" id="CP000976">
    <property type="protein sequence ID" value="ACH93198.1"/>
    <property type="molecule type" value="Genomic_DNA"/>
</dbReference>
<evidence type="ECO:0000313" key="1">
    <source>
        <dbReference type="EMBL" id="ACH93198.1"/>
    </source>
</evidence>
<organism evidence="1 2">
    <name type="scientific">Borrelia duttonii (strain Ly)</name>
    <dbReference type="NCBI Taxonomy" id="412419"/>
    <lineage>
        <taxon>Bacteria</taxon>
        <taxon>Pseudomonadati</taxon>
        <taxon>Spirochaetota</taxon>
        <taxon>Spirochaetia</taxon>
        <taxon>Spirochaetales</taxon>
        <taxon>Borreliaceae</taxon>
        <taxon>Borrelia</taxon>
    </lineage>
</organism>
<dbReference type="AlphaFoldDB" id="B5RL69"/>
<name>B5RL69_BORDL</name>
<keyword evidence="2" id="KW-1185">Reference proteome</keyword>
<gene>
    <name evidence="1" type="ordered locus">BDU_245</name>
</gene>
<dbReference type="KEGG" id="bdu:BDU_245"/>
<dbReference type="SUPFAM" id="SSF158397">
    <property type="entry name" value="TM1646-like"/>
    <property type="match status" value="1"/>
</dbReference>
<dbReference type="RefSeq" id="WP_012538010.1">
    <property type="nucleotide sequence ID" value="NC_011229.1"/>
</dbReference>
<accession>B5RL69</accession>
<protein>
    <submittedName>
        <fullName evidence="1">Uncharacterized conserved protein</fullName>
    </submittedName>
</protein>
<dbReference type="Pfam" id="PF03885">
    <property type="entry name" value="DUF327"/>
    <property type="match status" value="1"/>
</dbReference>
<sequence>MKIDNLVSGAFNLDLKDYKASKKKINSSKTNIFSAIFKSELVKEDKHLIVFENGEFNLELIKDMLAEINDIGEKLLSEPSRQNVIFYKKTIGEFLSVVLSNSISLKEQKGGRNGEFKRPKYRIIKIINEKLDKFAYSVLQNQISQFKLLSSLEEIQGLLVNLFR</sequence>
<dbReference type="InterPro" id="IPR024042">
    <property type="entry name" value="TM1646-like_dom_sf"/>
</dbReference>
<reference evidence="1 2" key="1">
    <citation type="journal article" date="2008" name="PLoS Genet.">
        <title>The genome of Borrelia recurrentis, the agent of deadly louse-borne relapsing fever, is a degraded subset of tick-borne Borrelia duttonii.</title>
        <authorList>
            <person name="Lescot M."/>
            <person name="Audic S."/>
            <person name="Robert C."/>
            <person name="Nguyen T.T."/>
            <person name="Blanc G."/>
            <person name="Cutler S.J."/>
            <person name="Wincker P."/>
            <person name="Couloux A."/>
            <person name="Claverie J.-M."/>
            <person name="Raoult D."/>
            <person name="Drancourt M."/>
        </authorList>
    </citation>
    <scope>NUCLEOTIDE SEQUENCE [LARGE SCALE GENOMIC DNA]</scope>
    <source>
        <strain evidence="1 2">Ly</strain>
    </source>
</reference>
<dbReference type="OrthoDB" id="350529at2"/>
<dbReference type="InterPro" id="IPR005585">
    <property type="entry name" value="DUF327"/>
</dbReference>
<dbReference type="Gene3D" id="1.20.120.490">
    <property type="entry name" value="Hypothetical protein TM1646-like domain"/>
    <property type="match status" value="1"/>
</dbReference>
<dbReference type="STRING" id="412419.BDU_245"/>
<proteinExistence type="predicted"/>